<evidence type="ECO:0000313" key="2">
    <source>
        <dbReference type="Proteomes" id="UP000002028"/>
    </source>
</evidence>
<dbReference type="PROSITE" id="PS51257">
    <property type="entry name" value="PROKAR_LIPOPROTEIN"/>
    <property type="match status" value="1"/>
</dbReference>
<dbReference type="KEGG" id="sli:Slin_6793"/>
<protein>
    <recommendedName>
        <fullName evidence="3">Co-chaperone DjlA N-terminal domain-containing protein</fullName>
    </recommendedName>
</protein>
<evidence type="ECO:0000313" key="1">
    <source>
        <dbReference type="EMBL" id="ADB42743.1"/>
    </source>
</evidence>
<gene>
    <name evidence="1" type="ordered locus">Slin_6793</name>
</gene>
<dbReference type="RefSeq" id="WP_012931225.1">
    <property type="nucleotide sequence ID" value="NC_013731.1"/>
</dbReference>
<keyword evidence="1" id="KW-0614">Plasmid</keyword>
<sequence length="134" mass="14382">MKPVEGTIAELLVGVTGNQKSAIINLVLGVASCDAPANEAELDLLQTYLDILGVPTLRQALAQLDATDTPGMLKELALLSNKQKELVVLLVNNMICVDGPANESEFTLATYLFDLIGLPVENYVTLVEQANRQT</sequence>
<accession>D2QVB1</accession>
<dbReference type="EMBL" id="CP001770">
    <property type="protein sequence ID" value="ADB42743.1"/>
    <property type="molecule type" value="Genomic_DNA"/>
</dbReference>
<dbReference type="HOGENOM" id="CLU_1894876_0_0_10"/>
<dbReference type="SUPFAM" id="SSF158682">
    <property type="entry name" value="TerB-like"/>
    <property type="match status" value="1"/>
</dbReference>
<proteinExistence type="predicted"/>
<keyword evidence="2" id="KW-1185">Reference proteome</keyword>
<dbReference type="InterPro" id="IPR029024">
    <property type="entry name" value="TerB-like"/>
</dbReference>
<evidence type="ECO:0008006" key="3">
    <source>
        <dbReference type="Google" id="ProtNLM"/>
    </source>
</evidence>
<dbReference type="AlphaFoldDB" id="D2QVB1"/>
<name>D2QVB1_SPILD</name>
<organism evidence="1 2">
    <name type="scientific">Spirosoma linguale (strain ATCC 33905 / DSM 74 / LMG 10896 / Claus 1)</name>
    <dbReference type="NCBI Taxonomy" id="504472"/>
    <lineage>
        <taxon>Bacteria</taxon>
        <taxon>Pseudomonadati</taxon>
        <taxon>Bacteroidota</taxon>
        <taxon>Cytophagia</taxon>
        <taxon>Cytophagales</taxon>
        <taxon>Cytophagaceae</taxon>
        <taxon>Spirosoma</taxon>
    </lineage>
</organism>
<dbReference type="Gene3D" id="1.10.3680.10">
    <property type="entry name" value="TerB-like"/>
    <property type="match status" value="1"/>
</dbReference>
<reference evidence="1 2" key="1">
    <citation type="journal article" date="2010" name="Stand. Genomic Sci.">
        <title>Complete genome sequence of Spirosoma linguale type strain (1).</title>
        <authorList>
            <person name="Lail K."/>
            <person name="Sikorski J."/>
            <person name="Saunders E."/>
            <person name="Lapidus A."/>
            <person name="Glavina Del Rio T."/>
            <person name="Copeland A."/>
            <person name="Tice H."/>
            <person name="Cheng J.-F."/>
            <person name="Lucas S."/>
            <person name="Nolan M."/>
            <person name="Bruce D."/>
            <person name="Goodwin L."/>
            <person name="Pitluck S."/>
            <person name="Ivanova N."/>
            <person name="Mavromatis K."/>
            <person name="Ovchinnikova G."/>
            <person name="Pati A."/>
            <person name="Chen A."/>
            <person name="Palaniappan K."/>
            <person name="Land M."/>
            <person name="Hauser L."/>
            <person name="Chang Y.-J."/>
            <person name="Jeffries C.D."/>
            <person name="Chain P."/>
            <person name="Brettin T."/>
            <person name="Detter J.C."/>
            <person name="Schuetze A."/>
            <person name="Rohde M."/>
            <person name="Tindall B.J."/>
            <person name="Goeker M."/>
            <person name="Bristow J."/>
            <person name="Eisen J.A."/>
            <person name="Markowitz V."/>
            <person name="Hugenholtz P."/>
            <person name="Kyrpides N.C."/>
            <person name="Klenk H.-P."/>
            <person name="Chen F."/>
        </authorList>
    </citation>
    <scope>NUCLEOTIDE SEQUENCE [LARGE SCALE GENOMIC DNA]</scope>
    <source>
        <strain evidence="2">ATCC 33905 / DSM 74 / LMG 10896 / Claus 1</strain>
    </source>
</reference>
<dbReference type="Proteomes" id="UP000002028">
    <property type="component" value="Plasmid pSLIN01"/>
</dbReference>
<geneLocation type="plasmid" evidence="1 2">
    <name>pSLIN01</name>
</geneLocation>